<gene>
    <name evidence="3" type="ORF">MOQ_010075</name>
</gene>
<organism evidence="3 4">
    <name type="scientific">Trypanosoma cruzi marinkellei</name>
    <dbReference type="NCBI Taxonomy" id="85056"/>
    <lineage>
        <taxon>Eukaryota</taxon>
        <taxon>Discoba</taxon>
        <taxon>Euglenozoa</taxon>
        <taxon>Kinetoplastea</taxon>
        <taxon>Metakinetoplastina</taxon>
        <taxon>Trypanosomatida</taxon>
        <taxon>Trypanosomatidae</taxon>
        <taxon>Trypanosoma</taxon>
        <taxon>Schizotrypanum</taxon>
    </lineage>
</organism>
<reference evidence="3 4" key="1">
    <citation type="journal article" date="2012" name="BMC Genomics">
        <title>Comparative genomic analysis of human infective Trypanosoma cruzi lineages with the bat-restricted subspecies T. cruzi marinkellei.</title>
        <authorList>
            <person name="Franzen O."/>
            <person name="Talavera-Lopez C."/>
            <person name="Ochaya S."/>
            <person name="Butler C.E."/>
            <person name="Messenger L.A."/>
            <person name="Lewis M.D."/>
            <person name="Llewellyn M.S."/>
            <person name="Marinkelle C.J."/>
            <person name="Tyler K.M."/>
            <person name="Miles M.A."/>
            <person name="Andersson B."/>
        </authorList>
    </citation>
    <scope>NUCLEOTIDE SEQUENCE [LARGE SCALE GENOMIC DNA]</scope>
    <source>
        <strain evidence="3 4">B7</strain>
    </source>
</reference>
<dbReference type="InterPro" id="IPR013320">
    <property type="entry name" value="ConA-like_dom_sf"/>
</dbReference>
<dbReference type="InterPro" id="IPR055239">
    <property type="entry name" value="TS_C"/>
</dbReference>
<dbReference type="AlphaFoldDB" id="K2NB28"/>
<dbReference type="SUPFAM" id="SSF49899">
    <property type="entry name" value="Concanavalin A-like lectins/glucanases"/>
    <property type="match status" value="1"/>
</dbReference>
<feature type="non-terminal residue" evidence="3">
    <location>
        <position position="188"/>
    </location>
</feature>
<evidence type="ECO:0000259" key="2">
    <source>
        <dbReference type="Pfam" id="PF22925"/>
    </source>
</evidence>
<dbReference type="EMBL" id="AHKC01021370">
    <property type="protein sequence ID" value="EKF26242.1"/>
    <property type="molecule type" value="Genomic_DNA"/>
</dbReference>
<feature type="compositionally biased region" description="Basic and acidic residues" evidence="1">
    <location>
        <begin position="146"/>
        <end position="155"/>
    </location>
</feature>
<proteinExistence type="predicted"/>
<evidence type="ECO:0000256" key="1">
    <source>
        <dbReference type="SAM" id="MobiDB-lite"/>
    </source>
</evidence>
<feature type="region of interest" description="Disordered" evidence="1">
    <location>
        <begin position="146"/>
        <end position="188"/>
    </location>
</feature>
<dbReference type="Proteomes" id="UP000007350">
    <property type="component" value="Unassembled WGS sequence"/>
</dbReference>
<keyword evidence="4" id="KW-1185">Reference proteome</keyword>
<feature type="domain" description="Trans-sialidase C-terminal" evidence="2">
    <location>
        <begin position="2"/>
        <end position="144"/>
    </location>
</feature>
<dbReference type="Pfam" id="PF22925">
    <property type="entry name" value="TS_C"/>
    <property type="match status" value="1"/>
</dbReference>
<protein>
    <submittedName>
        <fullName evidence="3">Trans-sialidase, putative</fullName>
    </submittedName>
</protein>
<evidence type="ECO:0000313" key="4">
    <source>
        <dbReference type="Proteomes" id="UP000007350"/>
    </source>
</evidence>
<dbReference type="Gene3D" id="2.60.120.200">
    <property type="match status" value="1"/>
</dbReference>
<accession>K2NB28</accession>
<evidence type="ECO:0000313" key="3">
    <source>
        <dbReference type="EMBL" id="EKF26242.1"/>
    </source>
</evidence>
<sequence length="188" mass="21204">MATVTIDEVPEAGSSPIPLIGVRMNDTDETVLVALSYTHDKKWNVTVNGKPQNISGDAEWLQGRTYQVALKRKFEKLSVHVDGLTIYDSREYREDYEQFYQGLEKLMESRNISHFYIGEDKKSEQSNVNVTVSKVLLYNRALEDVEPKTPTKADTVDTPEAEELAPESVPQTSYVSEILPSPVHETPV</sequence>
<comment type="caution">
    <text evidence="3">The sequence shown here is derived from an EMBL/GenBank/DDBJ whole genome shotgun (WGS) entry which is preliminary data.</text>
</comment>
<name>K2NB28_TRYCR</name>